<keyword evidence="10" id="KW-0479">Metal-binding</keyword>
<keyword evidence="14" id="KW-0862">Zinc</keyword>
<dbReference type="Gene3D" id="3.40.630.10">
    <property type="entry name" value="Zn peptidases"/>
    <property type="match status" value="1"/>
</dbReference>
<evidence type="ECO:0000256" key="17">
    <source>
        <dbReference type="ARBA" id="ARBA00023145"/>
    </source>
</evidence>
<evidence type="ECO:0000313" key="24">
    <source>
        <dbReference type="EMBL" id="VVD01114.1"/>
    </source>
</evidence>
<dbReference type="InterPro" id="IPR039866">
    <property type="entry name" value="CPQ"/>
</dbReference>
<dbReference type="GO" id="GO:0070573">
    <property type="term" value="F:metallodipeptidase activity"/>
    <property type="evidence" value="ECO:0007669"/>
    <property type="project" value="InterPro"/>
</dbReference>
<evidence type="ECO:0000259" key="23">
    <source>
        <dbReference type="Pfam" id="PF04389"/>
    </source>
</evidence>
<keyword evidence="16" id="KW-0482">Metalloprotease</keyword>
<feature type="signal peptide" evidence="22">
    <location>
        <begin position="1"/>
        <end position="22"/>
    </location>
</feature>
<keyword evidence="8" id="KW-0121">Carboxypeptidase</keyword>
<evidence type="ECO:0000256" key="13">
    <source>
        <dbReference type="ARBA" id="ARBA00022824"/>
    </source>
</evidence>
<dbReference type="GO" id="GO:0006508">
    <property type="term" value="P:proteolysis"/>
    <property type="evidence" value="ECO:0007669"/>
    <property type="project" value="UniProtKB-KW"/>
</dbReference>
<keyword evidence="18" id="KW-0325">Glycoprotein</keyword>
<evidence type="ECO:0000256" key="12">
    <source>
        <dbReference type="ARBA" id="ARBA00022801"/>
    </source>
</evidence>
<dbReference type="Proteomes" id="UP000324832">
    <property type="component" value="Unassembled WGS sequence"/>
</dbReference>
<dbReference type="EMBL" id="FZQP02005177">
    <property type="protein sequence ID" value="VVD01114.1"/>
    <property type="molecule type" value="Genomic_DNA"/>
</dbReference>
<keyword evidence="7" id="KW-0964">Secreted</keyword>
<evidence type="ECO:0000256" key="21">
    <source>
        <dbReference type="ARBA" id="ARBA00033328"/>
    </source>
</evidence>
<evidence type="ECO:0000313" key="25">
    <source>
        <dbReference type="Proteomes" id="UP000324832"/>
    </source>
</evidence>
<evidence type="ECO:0000256" key="5">
    <source>
        <dbReference type="ARBA" id="ARBA00010918"/>
    </source>
</evidence>
<organism evidence="24 25">
    <name type="scientific">Leptidea sinapis</name>
    <dbReference type="NCBI Taxonomy" id="189913"/>
    <lineage>
        <taxon>Eukaryota</taxon>
        <taxon>Metazoa</taxon>
        <taxon>Ecdysozoa</taxon>
        <taxon>Arthropoda</taxon>
        <taxon>Hexapoda</taxon>
        <taxon>Insecta</taxon>
        <taxon>Pterygota</taxon>
        <taxon>Neoptera</taxon>
        <taxon>Endopterygota</taxon>
        <taxon>Lepidoptera</taxon>
        <taxon>Glossata</taxon>
        <taxon>Ditrysia</taxon>
        <taxon>Papilionoidea</taxon>
        <taxon>Pieridae</taxon>
        <taxon>Dismorphiinae</taxon>
        <taxon>Leptidea</taxon>
    </lineage>
</organism>
<evidence type="ECO:0000256" key="3">
    <source>
        <dbReference type="ARBA" id="ARBA00004555"/>
    </source>
</evidence>
<dbReference type="Gene3D" id="3.50.30.30">
    <property type="match status" value="1"/>
</dbReference>
<dbReference type="InterPro" id="IPR007484">
    <property type="entry name" value="Peptidase_M28"/>
</dbReference>
<dbReference type="GO" id="GO:0043171">
    <property type="term" value="P:peptide catabolic process"/>
    <property type="evidence" value="ECO:0007669"/>
    <property type="project" value="TreeGrafter"/>
</dbReference>
<keyword evidence="12" id="KW-0378">Hydrolase</keyword>
<dbReference type="Pfam" id="PF04389">
    <property type="entry name" value="Peptidase_M28"/>
    <property type="match status" value="1"/>
</dbReference>
<evidence type="ECO:0000256" key="20">
    <source>
        <dbReference type="ARBA" id="ARBA00025833"/>
    </source>
</evidence>
<comment type="subcellular location">
    <subcellularLocation>
        <location evidence="1">Endoplasmic reticulum</location>
    </subcellularLocation>
    <subcellularLocation>
        <location evidence="3">Golgi apparatus</location>
    </subcellularLocation>
    <subcellularLocation>
        <location evidence="2">Lysosome</location>
    </subcellularLocation>
    <subcellularLocation>
        <location evidence="4">Secreted</location>
    </subcellularLocation>
</comment>
<comment type="subunit">
    <text evidence="20">Homodimer. The monomeric form is inactive while the homodimer is active.</text>
</comment>
<proteinExistence type="inferred from homology"/>
<dbReference type="SUPFAM" id="SSF53187">
    <property type="entry name" value="Zn-dependent exopeptidases"/>
    <property type="match status" value="1"/>
</dbReference>
<evidence type="ECO:0000256" key="8">
    <source>
        <dbReference type="ARBA" id="ARBA00022645"/>
    </source>
</evidence>
<dbReference type="GO" id="GO:0005794">
    <property type="term" value="C:Golgi apparatus"/>
    <property type="evidence" value="ECO:0007669"/>
    <property type="project" value="UniProtKB-SubCell"/>
</dbReference>
<dbReference type="GO" id="GO:0004180">
    <property type="term" value="F:carboxypeptidase activity"/>
    <property type="evidence" value="ECO:0007669"/>
    <property type="project" value="UniProtKB-KW"/>
</dbReference>
<evidence type="ECO:0000256" key="4">
    <source>
        <dbReference type="ARBA" id="ARBA00004613"/>
    </source>
</evidence>
<dbReference type="AlphaFoldDB" id="A0A5E4QVZ2"/>
<evidence type="ECO:0000256" key="2">
    <source>
        <dbReference type="ARBA" id="ARBA00004371"/>
    </source>
</evidence>
<evidence type="ECO:0000256" key="15">
    <source>
        <dbReference type="ARBA" id="ARBA00023034"/>
    </source>
</evidence>
<evidence type="ECO:0000256" key="10">
    <source>
        <dbReference type="ARBA" id="ARBA00022723"/>
    </source>
</evidence>
<keyword evidence="17" id="KW-0865">Zymogen</keyword>
<comment type="similarity">
    <text evidence="5">Belongs to the peptidase M28 family.</text>
</comment>
<evidence type="ECO:0000256" key="18">
    <source>
        <dbReference type="ARBA" id="ARBA00023180"/>
    </source>
</evidence>
<keyword evidence="25" id="KW-1185">Reference proteome</keyword>
<dbReference type="PANTHER" id="PTHR12053">
    <property type="entry name" value="PROTEASE FAMILY M28 PLASMA GLUTAMATE CARBOXYPEPTIDASE-RELATED"/>
    <property type="match status" value="1"/>
</dbReference>
<keyword evidence="13" id="KW-0256">Endoplasmic reticulum</keyword>
<feature type="chain" id="PRO_5022860764" description="Carboxypeptidase Q" evidence="22">
    <location>
        <begin position="23"/>
        <end position="484"/>
    </location>
</feature>
<evidence type="ECO:0000256" key="11">
    <source>
        <dbReference type="ARBA" id="ARBA00022729"/>
    </source>
</evidence>
<evidence type="ECO:0000256" key="1">
    <source>
        <dbReference type="ARBA" id="ARBA00004240"/>
    </source>
</evidence>
<reference evidence="24 25" key="1">
    <citation type="submission" date="2017-07" db="EMBL/GenBank/DDBJ databases">
        <authorList>
            <person name="Talla V."/>
            <person name="Backstrom N."/>
        </authorList>
    </citation>
    <scope>NUCLEOTIDE SEQUENCE [LARGE SCALE GENOMIC DNA]</scope>
</reference>
<evidence type="ECO:0000256" key="9">
    <source>
        <dbReference type="ARBA" id="ARBA00022670"/>
    </source>
</evidence>
<keyword evidence="11 22" id="KW-0732">Signal</keyword>
<gene>
    <name evidence="24" type="ORF">LSINAPIS_LOCUS11607</name>
</gene>
<evidence type="ECO:0000256" key="7">
    <source>
        <dbReference type="ARBA" id="ARBA00022525"/>
    </source>
</evidence>
<dbReference type="PANTHER" id="PTHR12053:SF3">
    <property type="entry name" value="CARBOXYPEPTIDASE Q"/>
    <property type="match status" value="1"/>
</dbReference>
<evidence type="ECO:0000256" key="19">
    <source>
        <dbReference type="ARBA" id="ARBA00023228"/>
    </source>
</evidence>
<evidence type="ECO:0000256" key="22">
    <source>
        <dbReference type="SAM" id="SignalP"/>
    </source>
</evidence>
<keyword evidence="15" id="KW-0333">Golgi apparatus</keyword>
<evidence type="ECO:0000256" key="14">
    <source>
        <dbReference type="ARBA" id="ARBA00022833"/>
    </source>
</evidence>
<feature type="domain" description="Peptidase M28" evidence="23">
    <location>
        <begin position="283"/>
        <end position="469"/>
    </location>
</feature>
<dbReference type="GO" id="GO:0046872">
    <property type="term" value="F:metal ion binding"/>
    <property type="evidence" value="ECO:0007669"/>
    <property type="project" value="UniProtKB-KW"/>
</dbReference>
<evidence type="ECO:0000256" key="16">
    <source>
        <dbReference type="ARBA" id="ARBA00023049"/>
    </source>
</evidence>
<accession>A0A5E4QVZ2</accession>
<dbReference type="GO" id="GO:0005615">
    <property type="term" value="C:extracellular space"/>
    <property type="evidence" value="ECO:0007669"/>
    <property type="project" value="TreeGrafter"/>
</dbReference>
<dbReference type="GO" id="GO:0005764">
    <property type="term" value="C:lysosome"/>
    <property type="evidence" value="ECO:0007669"/>
    <property type="project" value="UniProtKB-SubCell"/>
</dbReference>
<name>A0A5E4QVZ2_9NEOP</name>
<sequence length="484" mass="54569">MGLKIYFLSCIGLILFPIACKCKVYYSERLPFDLRCSNYLSKELKHEINSYRDIVQHIMEQMQSAPLKDVLYDEYTKFIDKFGARPSGSKVLEESIDYMVNLTIKYGTDTEEVIEVKTEELEVPHWVRGEESVKMIRPRLKNIAVIGLGSSVPTPKEGIEAELIVVRSFHDLEQLPKNDVKGKIVLFDREYTDYEENVKYRIRGASKAARKGAVATLIKSITPFSLYTTHTGEQDYKKSVVNIPAGAITIEDSLLLRRLFDRGEKVILKIGMQSTYDTKISRNTIIDLKGVLYPEKKVIVSGHIDSVDVGEGAMDDGGGMFISWFVPVGLKLLRLVSKRTVRSILWTAEEPGLIGAAAYLKRHIQELDNITFIMESDEGTFNPRGLDVAGSNGARCMIAQILKLFRPIDTLTENDEPGSDITLFTRKGVPGASLLNDNERYFWYHHSRADTLSVQNKDDVVKCAAFWAAVSYVISDLSVDIPRD</sequence>
<dbReference type="GO" id="GO:0005783">
    <property type="term" value="C:endoplasmic reticulum"/>
    <property type="evidence" value="ECO:0007669"/>
    <property type="project" value="UniProtKB-SubCell"/>
</dbReference>
<evidence type="ECO:0000256" key="6">
    <source>
        <dbReference type="ARBA" id="ARBA00014116"/>
    </source>
</evidence>
<keyword evidence="19" id="KW-0458">Lysosome</keyword>
<protein>
    <recommendedName>
        <fullName evidence="6">Carboxypeptidase Q</fullName>
    </recommendedName>
    <alternativeName>
        <fullName evidence="21">Plasma glutamate carboxypeptidase</fullName>
    </alternativeName>
</protein>
<dbReference type="FunFam" id="3.50.30.30:FF:000009">
    <property type="entry name" value="Carboxypeptidase Q"/>
    <property type="match status" value="1"/>
</dbReference>
<keyword evidence="9" id="KW-0645">Protease</keyword>